<evidence type="ECO:0000256" key="1">
    <source>
        <dbReference type="SAM" id="Phobius"/>
    </source>
</evidence>
<feature type="transmembrane region" description="Helical" evidence="1">
    <location>
        <begin position="92"/>
        <end position="118"/>
    </location>
</feature>
<feature type="transmembrane region" description="Helical" evidence="1">
    <location>
        <begin position="176"/>
        <end position="196"/>
    </location>
</feature>
<keyword evidence="1" id="KW-1133">Transmembrane helix</keyword>
<keyword evidence="3" id="KW-1185">Reference proteome</keyword>
<keyword evidence="1" id="KW-0472">Membrane</keyword>
<protein>
    <submittedName>
        <fullName evidence="2">Uncharacterized protein</fullName>
    </submittedName>
</protein>
<feature type="transmembrane region" description="Helical" evidence="1">
    <location>
        <begin position="57"/>
        <end position="80"/>
    </location>
</feature>
<dbReference type="Proteomes" id="UP000799444">
    <property type="component" value="Unassembled WGS sequence"/>
</dbReference>
<name>A0A9P4UZQ4_9PLEO</name>
<dbReference type="EMBL" id="ML996173">
    <property type="protein sequence ID" value="KAF2732704.1"/>
    <property type="molecule type" value="Genomic_DNA"/>
</dbReference>
<accession>A0A9P4UZQ4</accession>
<keyword evidence="1" id="KW-0812">Transmembrane</keyword>
<gene>
    <name evidence="2" type="ORF">EJ04DRAFT_565810</name>
</gene>
<dbReference type="AlphaFoldDB" id="A0A9P4UZQ4"/>
<comment type="caution">
    <text evidence="2">The sequence shown here is derived from an EMBL/GenBank/DDBJ whole genome shotgun (WGS) entry which is preliminary data.</text>
</comment>
<proteinExistence type="predicted"/>
<organism evidence="2 3">
    <name type="scientific">Polyplosphaeria fusca</name>
    <dbReference type="NCBI Taxonomy" id="682080"/>
    <lineage>
        <taxon>Eukaryota</taxon>
        <taxon>Fungi</taxon>
        <taxon>Dikarya</taxon>
        <taxon>Ascomycota</taxon>
        <taxon>Pezizomycotina</taxon>
        <taxon>Dothideomycetes</taxon>
        <taxon>Pleosporomycetidae</taxon>
        <taxon>Pleosporales</taxon>
        <taxon>Tetraplosphaeriaceae</taxon>
        <taxon>Polyplosphaeria</taxon>
    </lineage>
</organism>
<dbReference type="OrthoDB" id="3782375at2759"/>
<reference evidence="2" key="1">
    <citation type="journal article" date="2020" name="Stud. Mycol.">
        <title>101 Dothideomycetes genomes: a test case for predicting lifestyles and emergence of pathogens.</title>
        <authorList>
            <person name="Haridas S."/>
            <person name="Albert R."/>
            <person name="Binder M."/>
            <person name="Bloem J."/>
            <person name="Labutti K."/>
            <person name="Salamov A."/>
            <person name="Andreopoulos B."/>
            <person name="Baker S."/>
            <person name="Barry K."/>
            <person name="Bills G."/>
            <person name="Bluhm B."/>
            <person name="Cannon C."/>
            <person name="Castanera R."/>
            <person name="Culley D."/>
            <person name="Daum C."/>
            <person name="Ezra D."/>
            <person name="Gonzalez J."/>
            <person name="Henrissat B."/>
            <person name="Kuo A."/>
            <person name="Liang C."/>
            <person name="Lipzen A."/>
            <person name="Lutzoni F."/>
            <person name="Magnuson J."/>
            <person name="Mondo S."/>
            <person name="Nolan M."/>
            <person name="Ohm R."/>
            <person name="Pangilinan J."/>
            <person name="Park H.-J."/>
            <person name="Ramirez L."/>
            <person name="Alfaro M."/>
            <person name="Sun H."/>
            <person name="Tritt A."/>
            <person name="Yoshinaga Y."/>
            <person name="Zwiers L.-H."/>
            <person name="Turgeon B."/>
            <person name="Goodwin S."/>
            <person name="Spatafora J."/>
            <person name="Crous P."/>
            <person name="Grigoriev I."/>
        </authorList>
    </citation>
    <scope>NUCLEOTIDE SEQUENCE</scope>
    <source>
        <strain evidence="2">CBS 125425</strain>
    </source>
</reference>
<sequence>MPPPEKKKGRDRRTTLALALSCLACGIPVGAVTIDVENFIFMPDLLIKEPGTIDRGTHLALIGAAALSMVASVVVMLTTIGIRHWSPNNAMLGVVGFGVAAANQAAQIIILAFVYIAVATHPPATNPNQITLTDNVYDAKGKTYTLETWSCSMQKLFLAREPWSVDACSYNHYSRYTTILLVVTAFLLVGLGYWPVRKSLFGGRKNIKG</sequence>
<evidence type="ECO:0000313" key="2">
    <source>
        <dbReference type="EMBL" id="KAF2732704.1"/>
    </source>
</evidence>
<evidence type="ECO:0000313" key="3">
    <source>
        <dbReference type="Proteomes" id="UP000799444"/>
    </source>
</evidence>